<dbReference type="InterPro" id="IPR001509">
    <property type="entry name" value="Epimerase_deHydtase"/>
</dbReference>
<dbReference type="InterPro" id="IPR036291">
    <property type="entry name" value="NAD(P)-bd_dom_sf"/>
</dbReference>
<dbReference type="GeneID" id="82187304"/>
<dbReference type="SUPFAM" id="SSF51735">
    <property type="entry name" value="NAD(P)-binding Rossmann-fold domains"/>
    <property type="match status" value="1"/>
</dbReference>
<evidence type="ECO:0000259" key="1">
    <source>
        <dbReference type="Pfam" id="PF01370"/>
    </source>
</evidence>
<keyword evidence="3" id="KW-1185">Reference proteome</keyword>
<dbReference type="AlphaFoldDB" id="A0A1C7H2F4"/>
<evidence type="ECO:0000313" key="3">
    <source>
        <dbReference type="Proteomes" id="UP000092631"/>
    </source>
</evidence>
<dbReference type="InterPro" id="IPR050177">
    <property type="entry name" value="Lipid_A_modif_metabolic_enz"/>
</dbReference>
<organism evidence="2 3">
    <name type="scientific">Bacteroides caecimuris</name>
    <dbReference type="NCBI Taxonomy" id="1796613"/>
    <lineage>
        <taxon>Bacteria</taxon>
        <taxon>Pseudomonadati</taxon>
        <taxon>Bacteroidota</taxon>
        <taxon>Bacteroidia</taxon>
        <taxon>Bacteroidales</taxon>
        <taxon>Bacteroidaceae</taxon>
        <taxon>Bacteroides</taxon>
    </lineage>
</organism>
<dbReference type="RefSeq" id="WP_065538691.1">
    <property type="nucleotide sequence ID" value="NZ_CAPDLJ010000034.1"/>
</dbReference>
<dbReference type="FunFam" id="3.40.50.720:FF:000470">
    <property type="entry name" value="NAD-dependent epimerase/dehydratase family protein"/>
    <property type="match status" value="1"/>
</dbReference>
<dbReference type="PANTHER" id="PTHR43245">
    <property type="entry name" value="BIFUNCTIONAL POLYMYXIN RESISTANCE PROTEIN ARNA"/>
    <property type="match status" value="1"/>
</dbReference>
<dbReference type="EMBL" id="CP015401">
    <property type="protein sequence ID" value="ANU57717.1"/>
    <property type="molecule type" value="Genomic_DNA"/>
</dbReference>
<sequence>MKALFIGGTGTISTDVVALAQQRGWEITLLNRGSKKMPEGIHSIIADINDEETVAKAIASEHYDVVAQFIGYTAEDVKRDIRLFQNKTRQYIFISSASAYQKLLADYRITESTPLVNPYWQYSRNKIEAEEVLMAAYRTNGFPVTIVRPSHTYNGTKPPVSVHGDKGNWQILKRILDGKPVIIPGDGSSLWTLTHSKDFAKGYVGLMANPHAIGNAFHITTDESMTWNQIYQTIADALGKPLNALHVASDFLAKHSDHYDFRGELLGDKAATVVFDNSKIKRLVPDFICNTSMADGLRQAVHYMLSHPESQIPDPEFDSWCDRIANAISAADKAFELS</sequence>
<feature type="domain" description="NAD-dependent epimerase/dehydratase" evidence="1">
    <location>
        <begin position="4"/>
        <end position="214"/>
    </location>
</feature>
<dbReference type="CDD" id="cd05265">
    <property type="entry name" value="SDR_a1"/>
    <property type="match status" value="1"/>
</dbReference>
<protein>
    <submittedName>
        <fullName evidence="2">NAD-dependent dehydratase</fullName>
    </submittedName>
</protein>
<name>A0A1C7H2F4_9BACE</name>
<reference evidence="3" key="1">
    <citation type="submission" date="2016-04" db="EMBL/GenBank/DDBJ databases">
        <title>Complete Genome Sequences of Twelve Strains of a Stable Defined Moderately Diverse Mouse Microbiota 2 (sDMDMm2).</title>
        <authorList>
            <person name="Uchimura Y."/>
            <person name="Wyss M."/>
            <person name="Brugiroux S."/>
            <person name="Limenitakis J.P."/>
            <person name="Stecher B."/>
            <person name="McCoy K.D."/>
            <person name="Macpherson A.J."/>
        </authorList>
    </citation>
    <scope>NUCLEOTIDE SEQUENCE [LARGE SCALE GENOMIC DNA]</scope>
    <source>
        <strain evidence="3">I48</strain>
    </source>
</reference>
<dbReference type="Proteomes" id="UP000092631">
    <property type="component" value="Chromosome"/>
</dbReference>
<dbReference type="Pfam" id="PF01370">
    <property type="entry name" value="Epimerase"/>
    <property type="match status" value="1"/>
</dbReference>
<dbReference type="KEGG" id="bcae:A4V03_09155"/>
<dbReference type="OrthoDB" id="9776016at2"/>
<proteinExistence type="predicted"/>
<accession>A0A1C7H2F4</accession>
<evidence type="ECO:0000313" key="2">
    <source>
        <dbReference type="EMBL" id="ANU57717.1"/>
    </source>
</evidence>
<dbReference type="Gene3D" id="3.40.50.720">
    <property type="entry name" value="NAD(P)-binding Rossmann-like Domain"/>
    <property type="match status" value="1"/>
</dbReference>
<gene>
    <name evidence="2" type="ORF">A4V03_09155</name>
</gene>